<feature type="compositionally biased region" description="Low complexity" evidence="1">
    <location>
        <begin position="299"/>
        <end position="319"/>
    </location>
</feature>
<feature type="region of interest" description="Disordered" evidence="1">
    <location>
        <begin position="487"/>
        <end position="511"/>
    </location>
</feature>
<keyword evidence="2" id="KW-0472">Membrane</keyword>
<accession>A0A9K3CPX3</accession>
<dbReference type="AlphaFoldDB" id="A0A9K3CPX3"/>
<reference evidence="4 5" key="1">
    <citation type="journal article" date="2018" name="PLoS ONE">
        <title>The draft genome of Kipferlia bialata reveals reductive genome evolution in fornicate parasites.</title>
        <authorList>
            <person name="Tanifuji G."/>
            <person name="Takabayashi S."/>
            <person name="Kume K."/>
            <person name="Takagi M."/>
            <person name="Nakayama T."/>
            <person name="Kamikawa R."/>
            <person name="Inagaki Y."/>
            <person name="Hashimoto T."/>
        </authorList>
    </citation>
    <scope>NUCLEOTIDE SEQUENCE [LARGE SCALE GENOMIC DNA]</scope>
    <source>
        <strain evidence="4">NY0173</strain>
    </source>
</reference>
<evidence type="ECO:0000256" key="1">
    <source>
        <dbReference type="SAM" id="MobiDB-lite"/>
    </source>
</evidence>
<name>A0A9K3CPX3_9EUKA</name>
<dbReference type="GO" id="GO:0016787">
    <property type="term" value="F:hydrolase activity"/>
    <property type="evidence" value="ECO:0007669"/>
    <property type="project" value="InterPro"/>
</dbReference>
<dbReference type="Pfam" id="PF00149">
    <property type="entry name" value="Metallophos"/>
    <property type="match status" value="1"/>
</dbReference>
<dbReference type="SUPFAM" id="SSF56300">
    <property type="entry name" value="Metallo-dependent phosphatases"/>
    <property type="match status" value="1"/>
</dbReference>
<dbReference type="InterPro" id="IPR004843">
    <property type="entry name" value="Calcineurin-like_PHP"/>
</dbReference>
<dbReference type="InterPro" id="IPR029052">
    <property type="entry name" value="Metallo-depent_PP-like"/>
</dbReference>
<comment type="caution">
    <text evidence="4">The sequence shown here is derived from an EMBL/GenBank/DDBJ whole genome shotgun (WGS) entry which is preliminary data.</text>
</comment>
<feature type="transmembrane region" description="Helical" evidence="2">
    <location>
        <begin position="668"/>
        <end position="692"/>
    </location>
</feature>
<keyword evidence="2" id="KW-1133">Transmembrane helix</keyword>
<dbReference type="PANTHER" id="PTHR14795:SF0">
    <property type="entry name" value="TRANSMEMBRANE PROTEIN 62"/>
    <property type="match status" value="1"/>
</dbReference>
<sequence>MQPHTVFVFDGWLLWTALLVIGWFGCALVWSLRDDKVDVSPKDGEVTLDFSDDLSQTLWFVQVSDVHAAARYGSALPSFQPFVSLVKDALPILSPDFVVVTGDLCDGWTEQVPPDWALYHATLEEGALLDTSYWVDIKGNHDAYGVVSDRDYNNTYCIASVSCHRDGHCSDPNFDGRKMSLSEDTGSLSLSSVLVPFGTDDYTRLRAGQEGQDTPPVHHRWYRALAGQPKHTDTLTRDTSSLVHMPHSDMAITLVGMDVAVAPGLSTYSSFGHMTDDQLSLLGAVAQESTAMHTEYRQTSAASGPDTGTGTGTDTDTDGVTSVPVTSHATVSMSHYPLGAMAEGRDMCTLLGPDHMLHLSGHVHSASMAARRGSCGAVELEAPSLRYQNMYRVVGIDHGFLSAVDVPMLRKDLPWWDMPRYNQTEAWPVVLPTVPPHASLLHPAQPLAQLKDAPIRVVVMSPTVPYEVHAQIDGGETLLLQYRDSRASRQTEGPGVCDPDTQPRVTPGPPSAHLYTLPYDTDMYSTGLHSMVVSAYLRVDGPDADTDSASDVLGGGMPYTVPYTVVETQHEEEGEGEEDLVISQYIVKREVEYPFSLDGTAPQPHRWRRDTDSPRAYVDPYTYTWQDERDDDYEGPVTHTSLTTLGEYAVDASLPYAMLASFDPVPAALASLVALVWALWVPEALIVCARYLGMGRGHSRDDEAQLDKGGVSVSDANRPMDTVGLAEADPCAVSAVSLTDTLATKPLPYLLPLPPSPAMRAATLPLPVLVPDRVIDTLSGASVLQGLAARSMGLGRAAAAQSAAYHIKRYAAEVSALRGLSLRMGREGGRERVPWEGHWILVTWLRVYYAGVWSPNLTVTLYTGILWAVSYGCFVSLLLMLTPSRVCTPAWLDNGEVMEREHLTGRIRRLRTAFGCLSSRVFRGSEIKAHPETFALTLAGHGMAIVYVLVFLPVYSYMVWFLGRHISRTALMCSPVGLPLMCFMAYHVMQHCRMAIHSHTAIPVSASHSVRSAEGEGTSLLEVPHGQTQTVPHGQTDG</sequence>
<dbReference type="PANTHER" id="PTHR14795">
    <property type="entry name" value="HELICASE RELATED"/>
    <property type="match status" value="1"/>
</dbReference>
<proteinExistence type="predicted"/>
<evidence type="ECO:0000313" key="5">
    <source>
        <dbReference type="Proteomes" id="UP000265618"/>
    </source>
</evidence>
<feature type="domain" description="Calcineurin-like phosphoesterase" evidence="3">
    <location>
        <begin position="59"/>
        <end position="154"/>
    </location>
</feature>
<protein>
    <recommendedName>
        <fullName evidence="3">Calcineurin-like phosphoesterase domain-containing protein</fullName>
    </recommendedName>
</protein>
<evidence type="ECO:0000256" key="2">
    <source>
        <dbReference type="SAM" id="Phobius"/>
    </source>
</evidence>
<dbReference type="Gene3D" id="3.60.21.10">
    <property type="match status" value="1"/>
</dbReference>
<dbReference type="OrthoDB" id="45365at2759"/>
<keyword evidence="2" id="KW-0812">Transmembrane</keyword>
<feature type="region of interest" description="Disordered" evidence="1">
    <location>
        <begin position="292"/>
        <end position="319"/>
    </location>
</feature>
<gene>
    <name evidence="4" type="ORF">KIPB_002116</name>
</gene>
<feature type="transmembrane region" description="Helical" evidence="2">
    <location>
        <begin position="859"/>
        <end position="881"/>
    </location>
</feature>
<evidence type="ECO:0000259" key="3">
    <source>
        <dbReference type="Pfam" id="PF00149"/>
    </source>
</evidence>
<keyword evidence="5" id="KW-1185">Reference proteome</keyword>
<dbReference type="EMBL" id="BDIP01000330">
    <property type="protein sequence ID" value="GIQ81196.1"/>
    <property type="molecule type" value="Genomic_DNA"/>
</dbReference>
<dbReference type="Proteomes" id="UP000265618">
    <property type="component" value="Unassembled WGS sequence"/>
</dbReference>
<organism evidence="4 5">
    <name type="scientific">Kipferlia bialata</name>
    <dbReference type="NCBI Taxonomy" id="797122"/>
    <lineage>
        <taxon>Eukaryota</taxon>
        <taxon>Metamonada</taxon>
        <taxon>Carpediemonas-like organisms</taxon>
        <taxon>Kipferlia</taxon>
    </lineage>
</organism>
<feature type="transmembrane region" description="Helical" evidence="2">
    <location>
        <begin position="12"/>
        <end position="32"/>
    </location>
</feature>
<feature type="transmembrane region" description="Helical" evidence="2">
    <location>
        <begin position="944"/>
        <end position="963"/>
    </location>
</feature>
<evidence type="ECO:0000313" key="4">
    <source>
        <dbReference type="EMBL" id="GIQ81196.1"/>
    </source>
</evidence>